<dbReference type="EMBL" id="FNVO01000003">
    <property type="protein sequence ID" value="SEG05570.1"/>
    <property type="molecule type" value="Genomic_DNA"/>
</dbReference>
<keyword evidence="4" id="KW-0547">Nucleotide-binding</keyword>
<dbReference type="PANTHER" id="PTHR43289">
    <property type="entry name" value="MITOGEN-ACTIVATED PROTEIN KINASE KINASE KINASE 20-RELATED"/>
    <property type="match status" value="1"/>
</dbReference>
<dbReference type="PROSITE" id="PS50011">
    <property type="entry name" value="PROTEIN_KINASE_DOM"/>
    <property type="match status" value="1"/>
</dbReference>
<evidence type="ECO:0000256" key="3">
    <source>
        <dbReference type="ARBA" id="ARBA00022679"/>
    </source>
</evidence>
<dbReference type="Gene3D" id="1.10.510.10">
    <property type="entry name" value="Transferase(Phosphotransferase) domain 1"/>
    <property type="match status" value="1"/>
</dbReference>
<dbReference type="Gene3D" id="3.30.200.20">
    <property type="entry name" value="Phosphorylase Kinase, domain 1"/>
    <property type="match status" value="1"/>
</dbReference>
<evidence type="ECO:0000256" key="1">
    <source>
        <dbReference type="ARBA" id="ARBA00012513"/>
    </source>
</evidence>
<dbReference type="SUPFAM" id="SSF56112">
    <property type="entry name" value="Protein kinase-like (PK-like)"/>
    <property type="match status" value="1"/>
</dbReference>
<protein>
    <recommendedName>
        <fullName evidence="1">non-specific serine/threonine protein kinase</fullName>
        <ecNumber evidence="1">2.7.11.1</ecNumber>
    </recommendedName>
</protein>
<keyword evidence="10" id="KW-1185">Reference proteome</keyword>
<dbReference type="GO" id="GO:0005524">
    <property type="term" value="F:ATP binding"/>
    <property type="evidence" value="ECO:0007669"/>
    <property type="project" value="UniProtKB-KW"/>
</dbReference>
<dbReference type="InterPro" id="IPR036116">
    <property type="entry name" value="FN3_sf"/>
</dbReference>
<feature type="region of interest" description="Disordered" evidence="7">
    <location>
        <begin position="283"/>
        <end position="340"/>
    </location>
</feature>
<feature type="domain" description="Protein kinase" evidence="8">
    <location>
        <begin position="17"/>
        <end position="280"/>
    </location>
</feature>
<dbReference type="InterPro" id="IPR000719">
    <property type="entry name" value="Prot_kinase_dom"/>
</dbReference>
<name>A0A1H5X2I1_9ACTN</name>
<proteinExistence type="predicted"/>
<dbReference type="CDD" id="cd14014">
    <property type="entry name" value="STKc_PknB_like"/>
    <property type="match status" value="1"/>
</dbReference>
<evidence type="ECO:0000256" key="7">
    <source>
        <dbReference type="SAM" id="MobiDB-lite"/>
    </source>
</evidence>
<dbReference type="InterPro" id="IPR011009">
    <property type="entry name" value="Kinase-like_dom_sf"/>
</dbReference>
<evidence type="ECO:0000259" key="8">
    <source>
        <dbReference type="PROSITE" id="PS50011"/>
    </source>
</evidence>
<keyword evidence="6" id="KW-0067">ATP-binding</keyword>
<feature type="compositionally biased region" description="Polar residues" evidence="7">
    <location>
        <begin position="377"/>
        <end position="393"/>
    </location>
</feature>
<sequence>MPTPDEKDFMTEDVPGYRVLEKTGESGAGVVYRAHHERLGRQVALKVLSAGPMGEAAMARFRRECGVAGPPGGHPNVATVLEAGTAPSGRPYVAMEYFEHGALADRIGREGPLPVPEVLRIGVKTAGALAAAHEAGVLHLDVTPQSILMSRHGEPALAGFGVARLVGSSGMWHPQVPSPHHTAPEVLEGGQPSVASDVYSLGSTLYQLLAGTPAFQGPPGEGVDGLMSRVLHEPLPVIRRADVPAPVFEAIGTAMAKVPEQRFASATAFARRLRQLQSELGLPVTDPVEGPVHDPAEPPQAIPSTGGGAPSPPSAWGAPAERNDDAEPQPPETAAAGGPHSRTVAAVTVVLVGGLVGGIVVAGAFGGDGGGTFPQARASTARKNGTPSASPSARTLPPIPRAQILAAAPRLVRLASDQRTSVVLRWWLPAASRKLPILVRPAPWAGRPAITAGNGATGAAVRGLRPGAGYCFRVGAVLRGAATGRKPVIAWSKPLCIRGARPR</sequence>
<reference evidence="10" key="1">
    <citation type="submission" date="2016-10" db="EMBL/GenBank/DDBJ databases">
        <authorList>
            <person name="Varghese N."/>
            <person name="Submissions S."/>
        </authorList>
    </citation>
    <scope>NUCLEOTIDE SEQUENCE [LARGE SCALE GENOMIC DNA]</scope>
    <source>
        <strain evidence="10">DSM 43163</strain>
    </source>
</reference>
<keyword evidence="3" id="KW-0808">Transferase</keyword>
<dbReference type="Proteomes" id="UP000236723">
    <property type="component" value="Unassembled WGS sequence"/>
</dbReference>
<dbReference type="SUPFAM" id="SSF49265">
    <property type="entry name" value="Fibronectin type III"/>
    <property type="match status" value="1"/>
</dbReference>
<keyword evidence="2 9" id="KW-0723">Serine/threonine-protein kinase</keyword>
<dbReference type="Pfam" id="PF00069">
    <property type="entry name" value="Pkinase"/>
    <property type="match status" value="1"/>
</dbReference>
<evidence type="ECO:0000256" key="2">
    <source>
        <dbReference type="ARBA" id="ARBA00022527"/>
    </source>
</evidence>
<dbReference type="AlphaFoldDB" id="A0A1H5X2I1"/>
<dbReference type="EC" id="2.7.11.1" evidence="1"/>
<evidence type="ECO:0000256" key="5">
    <source>
        <dbReference type="ARBA" id="ARBA00022777"/>
    </source>
</evidence>
<organism evidence="9 10">
    <name type="scientific">Thermomonospora echinospora</name>
    <dbReference type="NCBI Taxonomy" id="1992"/>
    <lineage>
        <taxon>Bacteria</taxon>
        <taxon>Bacillati</taxon>
        <taxon>Actinomycetota</taxon>
        <taxon>Actinomycetes</taxon>
        <taxon>Streptosporangiales</taxon>
        <taxon>Thermomonosporaceae</taxon>
        <taxon>Thermomonospora</taxon>
    </lineage>
</organism>
<keyword evidence="5 9" id="KW-0418">Kinase</keyword>
<evidence type="ECO:0000313" key="9">
    <source>
        <dbReference type="EMBL" id="SEG05570.1"/>
    </source>
</evidence>
<dbReference type="GO" id="GO:0004674">
    <property type="term" value="F:protein serine/threonine kinase activity"/>
    <property type="evidence" value="ECO:0007669"/>
    <property type="project" value="UniProtKB-KW"/>
</dbReference>
<gene>
    <name evidence="9" type="ORF">SAMN04489712_10349</name>
</gene>
<evidence type="ECO:0000256" key="4">
    <source>
        <dbReference type="ARBA" id="ARBA00022741"/>
    </source>
</evidence>
<evidence type="ECO:0000256" key="6">
    <source>
        <dbReference type="ARBA" id="ARBA00022840"/>
    </source>
</evidence>
<accession>A0A1H5X2I1</accession>
<dbReference type="PANTHER" id="PTHR43289:SF6">
    <property type="entry name" value="SERINE_THREONINE-PROTEIN KINASE NEKL-3"/>
    <property type="match status" value="1"/>
</dbReference>
<feature type="region of interest" description="Disordered" evidence="7">
    <location>
        <begin position="375"/>
        <end position="396"/>
    </location>
</feature>
<evidence type="ECO:0000313" key="10">
    <source>
        <dbReference type="Proteomes" id="UP000236723"/>
    </source>
</evidence>